<name>A0A316L468_9FLAO</name>
<feature type="domain" description="YCII-related" evidence="2">
    <location>
        <begin position="15"/>
        <end position="115"/>
    </location>
</feature>
<dbReference type="Gene3D" id="3.30.70.1060">
    <property type="entry name" value="Dimeric alpha+beta barrel"/>
    <property type="match status" value="1"/>
</dbReference>
<protein>
    <recommendedName>
        <fullName evidence="2">YCII-related domain-containing protein</fullName>
    </recommendedName>
</protein>
<dbReference type="SUPFAM" id="SSF54909">
    <property type="entry name" value="Dimeric alpha+beta barrel"/>
    <property type="match status" value="1"/>
</dbReference>
<comment type="caution">
    <text evidence="3">The sequence shown here is derived from an EMBL/GenBank/DDBJ whole genome shotgun (WGS) entry which is preliminary data.</text>
</comment>
<gene>
    <name evidence="3" type="ORF">DKG77_02430</name>
</gene>
<dbReference type="AlphaFoldDB" id="A0A316L468"/>
<dbReference type="OrthoDB" id="7782105at2"/>
<dbReference type="PANTHER" id="PTHR35174">
    <property type="entry name" value="BLL7171 PROTEIN-RELATED"/>
    <property type="match status" value="1"/>
</dbReference>
<proteinExistence type="inferred from homology"/>
<dbReference type="EMBL" id="QGEG01000001">
    <property type="protein sequence ID" value="PWL39705.1"/>
    <property type="molecule type" value="Genomic_DNA"/>
</dbReference>
<sequence length="117" mass="13256">MSNFLYLFRGGYDDYNKLSQQEKEALTKDWEKWLKRLKEQGKLVEGLPLSQEGKVVYKKGELITNGPFAEGVEVIGGYTIVSAKDMNEALEISKGNPHFGFDGSILEIREIVPMNIQ</sequence>
<accession>A0A316L468</accession>
<keyword evidence="4" id="KW-1185">Reference proteome</keyword>
<dbReference type="InterPro" id="IPR005545">
    <property type="entry name" value="YCII"/>
</dbReference>
<comment type="similarity">
    <text evidence="1">Belongs to the YciI family.</text>
</comment>
<dbReference type="RefSeq" id="WP_109659835.1">
    <property type="nucleotide sequence ID" value="NZ_QGEG01000001.1"/>
</dbReference>
<evidence type="ECO:0000256" key="1">
    <source>
        <dbReference type="ARBA" id="ARBA00007689"/>
    </source>
</evidence>
<dbReference type="Proteomes" id="UP000245762">
    <property type="component" value="Unassembled WGS sequence"/>
</dbReference>
<dbReference type="Pfam" id="PF03795">
    <property type="entry name" value="YCII"/>
    <property type="match status" value="1"/>
</dbReference>
<evidence type="ECO:0000259" key="2">
    <source>
        <dbReference type="Pfam" id="PF03795"/>
    </source>
</evidence>
<evidence type="ECO:0000313" key="4">
    <source>
        <dbReference type="Proteomes" id="UP000245762"/>
    </source>
</evidence>
<dbReference type="InterPro" id="IPR011008">
    <property type="entry name" value="Dimeric_a/b-barrel"/>
</dbReference>
<evidence type="ECO:0000313" key="3">
    <source>
        <dbReference type="EMBL" id="PWL39705.1"/>
    </source>
</evidence>
<dbReference type="PANTHER" id="PTHR35174:SF1">
    <property type="entry name" value="BLL0086 PROTEIN"/>
    <property type="match status" value="1"/>
</dbReference>
<organism evidence="3 4">
    <name type="scientific">Flagellimonas aquimarina</name>
    <dbReference type="NCBI Taxonomy" id="2201895"/>
    <lineage>
        <taxon>Bacteria</taxon>
        <taxon>Pseudomonadati</taxon>
        <taxon>Bacteroidota</taxon>
        <taxon>Flavobacteriia</taxon>
        <taxon>Flavobacteriales</taxon>
        <taxon>Flavobacteriaceae</taxon>
        <taxon>Flagellimonas</taxon>
    </lineage>
</organism>
<reference evidence="3 4" key="1">
    <citation type="submission" date="2018-05" db="EMBL/GenBank/DDBJ databases">
        <title>Complete genome sequence of Flagellimonas aquimarina ECD12 isolated from seaweed Ecklonia cava.</title>
        <authorList>
            <person name="Choi S."/>
            <person name="Seong C."/>
        </authorList>
    </citation>
    <scope>NUCLEOTIDE SEQUENCE [LARGE SCALE GENOMIC DNA]</scope>
    <source>
        <strain evidence="3 4">ECD12</strain>
    </source>
</reference>